<dbReference type="SUPFAM" id="SSF48371">
    <property type="entry name" value="ARM repeat"/>
    <property type="match status" value="1"/>
</dbReference>
<dbReference type="Pfam" id="PF14222">
    <property type="entry name" value="MOR2-PAG1_N"/>
    <property type="match status" value="3"/>
</dbReference>
<evidence type="ECO:0000313" key="6">
    <source>
        <dbReference type="Proteomes" id="UP000297245"/>
    </source>
</evidence>
<organism evidence="5 6">
    <name type="scientific">Dendrothele bispora (strain CBS 962.96)</name>
    <dbReference type="NCBI Taxonomy" id="1314807"/>
    <lineage>
        <taxon>Eukaryota</taxon>
        <taxon>Fungi</taxon>
        <taxon>Dikarya</taxon>
        <taxon>Basidiomycota</taxon>
        <taxon>Agaricomycotina</taxon>
        <taxon>Agaricomycetes</taxon>
        <taxon>Agaricomycetidae</taxon>
        <taxon>Agaricales</taxon>
        <taxon>Agaricales incertae sedis</taxon>
        <taxon>Dendrothele</taxon>
    </lineage>
</organism>
<dbReference type="GO" id="GO:0005938">
    <property type="term" value="C:cell cortex"/>
    <property type="evidence" value="ECO:0007669"/>
    <property type="project" value="TreeGrafter"/>
</dbReference>
<feature type="region of interest" description="Disordered" evidence="1">
    <location>
        <begin position="1053"/>
        <end position="1075"/>
    </location>
</feature>
<feature type="compositionally biased region" description="Low complexity" evidence="1">
    <location>
        <begin position="620"/>
        <end position="632"/>
    </location>
</feature>
<evidence type="ECO:0000256" key="1">
    <source>
        <dbReference type="SAM" id="MobiDB-lite"/>
    </source>
</evidence>
<protein>
    <recommendedName>
        <fullName evidence="7">Cell morphogenesis protein</fullName>
    </recommendedName>
</protein>
<feature type="domain" description="Cell morphogenesis central region" evidence="4">
    <location>
        <begin position="2018"/>
        <end position="2198"/>
    </location>
</feature>
<sequence length="2674" mass="296032">MSEGVQITIPDFDDDDYGGSSTIPFGRPAAAFGALVAPDSPTLVTPTVDNNKSYFTSHTRGDSITSLESTGSNPPSASASISTAPSSYRSRQTTAFSKKPSFASIRNAFKTAKISNDPPPVPQLDTYARFNRSTSSLNNHNNTTRGAGTPRPPTPGASKKGHSYAKSQHSHSGSIFHYSDAGSDGHHPSSSISPPPVPRVPNGFADLIRSETPDFEEDKVVIDPKTPSDFALHAVFMRFASTAEAKIDNFLRQPLETDPLLPHFIGPDTDPKFDEILRSLGQIAQKHTKPVLDSIMRWRRSQVENVGSDLIEYHRTMPDTSVNRSIRPSEVPGLLNARKALAAIYIMCRALIAVVQTLSKDAIGENLGYSLEKTIFDQFRKPDLKLLMQSANHRTNADLSAELLGHLANIRFVSVTDRFLAELAPVAQGQVPKDLDMKYENLVQGLKYIQIKVWPSEAFEEGAEFMESLSKAFFNAHGFRLKSTFAETLVQVLHPIGKTAQAETNMPLWAKAIELIHPKAREMAAKPRYWNTAYPLMITSLCVAPEVYFKKHWIVCWEGSLAKMKEKSLRTPTLHGLTRLIWTYLYRCQESPHTTTTKLDSLLKYLFPPNRLGVYPPPSSSASSASHSLSSSITGDDHNHHTHSSSFSLSLEPFILIVHFTLSRHFEYGRDLCLELMQEGAILAMSQKAGGVVNPNIFAPDRTAIAVQAILLSIHGYEREAATPTWPSSTDFFGSNFSSSRHGRNNKNPGSGWEGDEGEDYPTSSAFLPPSLYAKQGIQDLLDRTGTVLAVIAKTCFANVGRMSMFDEQWNLSRLNLSYEEAAGYVVRRVAEFGFGSASGMAGSPTVNGNGYEANGSEQGRTSISSSSSSIAANSTSTTTGATTMTTTTLGYPSTLLPQLSLLQTCFQSWPRCLHLPSLPIHEAIDMLLHGIIHVEPGVGEAARGALKRFLSAGEHHQQQDNQTKGEAAASGGPGANASLVVGQFTYFLFSPVRLQEGSPFSSGIGIGTGSAGVGPAFASARPKLLFESMPLLDLWVNSVEVWVQGLIKDLQQQRTTRRRQQGPESDGLEPTMNGIGFEWEDEKRAKEEEKLMHMQKCLDIEAAGLFLLSNENRGIRAAGLRVVRTLGLLVSQLREDEGVNGVDGLETSGAAGPFTPLIFVELLHGYGKGSTSVPVSMGDATFSPDTPCYLQGFDSLLDKAELTRLEQWRASKRTDDALRIADSTNEKDRVIWRHVFPAFMQYCMQYQHLQNQHLQHYPHPQNGDQHQNNLAHFRDIVVAAASRYHSTISHLAGLSMRGRPGGAGVTVGGGGGREGGLGGSSDYERSGSRQVQENRALIDQWYMWVKILCATATLPESLRPAALSSLGRDHSRAPSDSFFERERLTTSRGLFRYLTPFLDSEYTMFRDAAVLCISSFPPDAYPQLLEDLSLLAGRQFYDDPTRQKLGVGIMSSAASVISSSAGSILESSSNVGLMRQGIEEGRGKAGGGVGSSSILGDRMRRQERLHSAVARIYYLTSRHLDNQRSAGRQATLANVLKFIRHTQTFLVSPEMRENHSLQRLRRYFCGTVERLFESLSTLKDFDRFIPANMHLSLYRLCEEWCTFGPQTEKVKQRQSTMQKAAQTAAQQQGLGMTQGVVTDAVERFQEETLMLSYAAVGALSVLCQKAFSPPSISSGSPTDRHSPDHNKPLTSSQVLERLSAIFTSAHLPTQERGKKALKALLLLNAGDIELQDQALTRAIVTTDETDTSNGRFFEVISETVCSTPVHGFSFSQVVCLALSNLCHPVLATRRQAFDMLEAIHSQRFGHLTMSHFEATVGSSASGTYVHSHRLVSDFLAETHPDQATAMLAQLARWLPSLHATPSDMVVVLLLQSLEFWISNIQLMTEDKVSLSREGHLALYQLMTLTLRYGQSHPEQILVLWTRLVEPPNQSNGHATVRFLLEQSHKVGSTVFVDSAANIVACICQAEAGRQIFEDICSVIEPARMLPTLEHKLKFPDAHDLELWSDLDTLFVDGRPRMSLGSAQFAWLFLADVALPLYWELKDQLPVLLHALFTHLDHRTSFIRLRARRMLFQLLRSWTPGYDELSDHSNHPSRQMLKAAIVDLEKEADGMYWKEDEKGSEVESKMRWFCSRVIQLLEPLCPALRERWGTLALEWGTACSIRSTAFRSLQLFRALLPRVKTQQLALLIGRLSNTISGPEDGVKTFTTEIILTLNSVISSDSFDMTLLPQFFWCTCASLSSTVEHEFAEVVKLLQTLLTRVNFDDPSIVEQLLSHRPLGWNGSDSLQPLLLAGLRSSTTSEGTLKVLQILTSYNDAELIDPTPGRVRDLYTLSLPWCLHSMSGEKVGDEAALKQFAENIGLLARREGRISIHKIMTSFSKGHFRTKDDFLRQSVSSLREHYGTEYWTEIVTLLMGLVLNRERWLRIQTMQILKVLFQQRETRNPVELLGSELLMPLLRLLETDLASQALDVLEEPMTMSGGLAAKHVLRMSMHNRTLPIPKEGDSVPTVFGVPEQSGWSVVKVEELRSNCRANLVAVFDTCSMPTRPSRIEFQPEEMEALAASSPLEEDLGGLVQNLHDLTTFFQDNERVKTSTPMAVPNRRLEARVAAILAKSTALDTTHDVPPTPYVDVFRVGEMSSDEDSDDYSINSDEELDAFYFDSPTIYRSAPNGSRIS</sequence>
<feature type="domain" description="Cell morphogenesis protein N-terminal" evidence="2">
    <location>
        <begin position="649"/>
        <end position="820"/>
    </location>
</feature>
<feature type="domain" description="Cell morphogenesis protein N-terminal" evidence="2">
    <location>
        <begin position="338"/>
        <end position="617"/>
    </location>
</feature>
<evidence type="ECO:0000259" key="4">
    <source>
        <dbReference type="Pfam" id="PF14228"/>
    </source>
</evidence>
<evidence type="ECO:0000259" key="2">
    <source>
        <dbReference type="Pfam" id="PF14222"/>
    </source>
</evidence>
<feature type="compositionally biased region" description="Polar residues" evidence="1">
    <location>
        <begin position="49"/>
        <end position="71"/>
    </location>
</feature>
<feature type="region of interest" description="Disordered" evidence="1">
    <location>
        <begin position="616"/>
        <end position="637"/>
    </location>
</feature>
<evidence type="ECO:0000313" key="5">
    <source>
        <dbReference type="EMBL" id="THU94717.1"/>
    </source>
</evidence>
<feature type="region of interest" description="Disordered" evidence="1">
    <location>
        <begin position="855"/>
        <end position="880"/>
    </location>
</feature>
<reference evidence="5 6" key="1">
    <citation type="journal article" date="2019" name="Nat. Ecol. Evol.">
        <title>Megaphylogeny resolves global patterns of mushroom evolution.</title>
        <authorList>
            <person name="Varga T."/>
            <person name="Krizsan K."/>
            <person name="Foldi C."/>
            <person name="Dima B."/>
            <person name="Sanchez-Garcia M."/>
            <person name="Sanchez-Ramirez S."/>
            <person name="Szollosi G.J."/>
            <person name="Szarkandi J.G."/>
            <person name="Papp V."/>
            <person name="Albert L."/>
            <person name="Andreopoulos W."/>
            <person name="Angelini C."/>
            <person name="Antonin V."/>
            <person name="Barry K.W."/>
            <person name="Bougher N.L."/>
            <person name="Buchanan P."/>
            <person name="Buyck B."/>
            <person name="Bense V."/>
            <person name="Catcheside P."/>
            <person name="Chovatia M."/>
            <person name="Cooper J."/>
            <person name="Damon W."/>
            <person name="Desjardin D."/>
            <person name="Finy P."/>
            <person name="Geml J."/>
            <person name="Haridas S."/>
            <person name="Hughes K."/>
            <person name="Justo A."/>
            <person name="Karasinski D."/>
            <person name="Kautmanova I."/>
            <person name="Kiss B."/>
            <person name="Kocsube S."/>
            <person name="Kotiranta H."/>
            <person name="LaButti K.M."/>
            <person name="Lechner B.E."/>
            <person name="Liimatainen K."/>
            <person name="Lipzen A."/>
            <person name="Lukacs Z."/>
            <person name="Mihaltcheva S."/>
            <person name="Morgado L.N."/>
            <person name="Niskanen T."/>
            <person name="Noordeloos M.E."/>
            <person name="Ohm R.A."/>
            <person name="Ortiz-Santana B."/>
            <person name="Ovrebo C."/>
            <person name="Racz N."/>
            <person name="Riley R."/>
            <person name="Savchenko A."/>
            <person name="Shiryaev A."/>
            <person name="Soop K."/>
            <person name="Spirin V."/>
            <person name="Szebenyi C."/>
            <person name="Tomsovsky M."/>
            <person name="Tulloss R.E."/>
            <person name="Uehling J."/>
            <person name="Grigoriev I.V."/>
            <person name="Vagvolgyi C."/>
            <person name="Papp T."/>
            <person name="Martin F.M."/>
            <person name="Miettinen O."/>
            <person name="Hibbett D.S."/>
            <person name="Nagy L.G."/>
        </authorList>
    </citation>
    <scope>NUCLEOTIDE SEQUENCE [LARGE SCALE GENOMIC DNA]</scope>
    <source>
        <strain evidence="5 6">CBS 962.96</strain>
    </source>
</reference>
<feature type="domain" description="Cell morphogenesis central region" evidence="4">
    <location>
        <begin position="1715"/>
        <end position="1928"/>
    </location>
</feature>
<dbReference type="InterPro" id="IPR025614">
    <property type="entry name" value="Cell_morpho_N"/>
</dbReference>
<dbReference type="GO" id="GO:0030427">
    <property type="term" value="C:site of polarized growth"/>
    <property type="evidence" value="ECO:0007669"/>
    <property type="project" value="TreeGrafter"/>
</dbReference>
<evidence type="ECO:0000259" key="3">
    <source>
        <dbReference type="Pfam" id="PF14225"/>
    </source>
</evidence>
<dbReference type="OrthoDB" id="6287725at2759"/>
<feature type="compositionally biased region" description="Low complexity" evidence="1">
    <location>
        <begin position="862"/>
        <end position="880"/>
    </location>
</feature>
<dbReference type="PANTHER" id="PTHR12295">
    <property type="entry name" value="FURRY-RELATED"/>
    <property type="match status" value="1"/>
</dbReference>
<dbReference type="GO" id="GO:0000902">
    <property type="term" value="P:cell morphogenesis"/>
    <property type="evidence" value="ECO:0007669"/>
    <property type="project" value="InterPro"/>
</dbReference>
<feature type="region of interest" description="Disordered" evidence="1">
    <location>
        <begin position="953"/>
        <end position="973"/>
    </location>
</feature>
<dbReference type="PANTHER" id="PTHR12295:SF30">
    <property type="entry name" value="PROTEIN FURRY"/>
    <property type="match status" value="1"/>
</dbReference>
<dbReference type="EMBL" id="ML179217">
    <property type="protein sequence ID" value="THU94717.1"/>
    <property type="molecule type" value="Genomic_DNA"/>
</dbReference>
<dbReference type="Pfam" id="PF14228">
    <property type="entry name" value="MOR2-PAG1_mid"/>
    <property type="match status" value="2"/>
</dbReference>
<feature type="compositionally biased region" description="Low complexity" evidence="1">
    <location>
        <begin position="133"/>
        <end position="149"/>
    </location>
</feature>
<name>A0A4S8LYF2_DENBC</name>
<feature type="region of interest" description="Disordered" evidence="1">
    <location>
        <begin position="133"/>
        <end position="205"/>
    </location>
</feature>
<feature type="region of interest" description="Disordered" evidence="1">
    <location>
        <begin position="1307"/>
        <end position="1329"/>
    </location>
</feature>
<evidence type="ECO:0008006" key="7">
    <source>
        <dbReference type="Google" id="ProtNLM"/>
    </source>
</evidence>
<feature type="domain" description="Cell morphogenesis protein N-terminal" evidence="2">
    <location>
        <begin position="869"/>
        <end position="959"/>
    </location>
</feature>
<feature type="compositionally biased region" description="Gly residues" evidence="1">
    <location>
        <begin position="1307"/>
        <end position="1320"/>
    </location>
</feature>
<dbReference type="InterPro" id="IPR016024">
    <property type="entry name" value="ARM-type_fold"/>
</dbReference>
<feature type="domain" description="Cell morphogenesis protein C-terminal" evidence="3">
    <location>
        <begin position="2228"/>
        <end position="2479"/>
    </location>
</feature>
<feature type="compositionally biased region" description="Low complexity" evidence="1">
    <location>
        <begin position="72"/>
        <end position="90"/>
    </location>
</feature>
<feature type="region of interest" description="Disordered" evidence="1">
    <location>
        <begin position="737"/>
        <end position="761"/>
    </location>
</feature>
<gene>
    <name evidence="5" type="ORF">K435DRAFT_966750</name>
</gene>
<dbReference type="InterPro" id="IPR029473">
    <property type="entry name" value="MOR2-PAG1_mid"/>
</dbReference>
<dbReference type="Proteomes" id="UP000297245">
    <property type="component" value="Unassembled WGS sequence"/>
</dbReference>
<feature type="region of interest" description="Disordered" evidence="1">
    <location>
        <begin position="1"/>
        <end position="20"/>
    </location>
</feature>
<keyword evidence="6" id="KW-1185">Reference proteome</keyword>
<dbReference type="Pfam" id="PF14225">
    <property type="entry name" value="MOR2-PAG1_C"/>
    <property type="match status" value="1"/>
</dbReference>
<proteinExistence type="predicted"/>
<feature type="region of interest" description="Disordered" evidence="1">
    <location>
        <begin position="49"/>
        <end position="99"/>
    </location>
</feature>
<accession>A0A4S8LYF2</accession>
<dbReference type="InterPro" id="IPR025481">
    <property type="entry name" value="Cell_Morphogen_C"/>
</dbReference>
<dbReference type="InterPro" id="IPR039867">
    <property type="entry name" value="Furry/Tao3/Mor2"/>
</dbReference>